<dbReference type="AlphaFoldDB" id="A4S4C2"/>
<name>A4S4C2_OSTLU</name>
<reference evidence="2 3" key="1">
    <citation type="journal article" date="2007" name="Proc. Natl. Acad. Sci. U.S.A.">
        <title>The tiny eukaryote Ostreococcus provides genomic insights into the paradox of plankton speciation.</title>
        <authorList>
            <person name="Palenik B."/>
            <person name="Grimwood J."/>
            <person name="Aerts A."/>
            <person name="Rouze P."/>
            <person name="Salamov A."/>
            <person name="Putnam N."/>
            <person name="Dupont C."/>
            <person name="Jorgensen R."/>
            <person name="Derelle E."/>
            <person name="Rombauts S."/>
            <person name="Zhou K."/>
            <person name="Otillar R."/>
            <person name="Merchant S.S."/>
            <person name="Podell S."/>
            <person name="Gaasterland T."/>
            <person name="Napoli C."/>
            <person name="Gendler K."/>
            <person name="Manuell A."/>
            <person name="Tai V."/>
            <person name="Vallon O."/>
            <person name="Piganeau G."/>
            <person name="Jancek S."/>
            <person name="Heijde M."/>
            <person name="Jabbari K."/>
            <person name="Bowler C."/>
            <person name="Lohr M."/>
            <person name="Robbens S."/>
            <person name="Werner G."/>
            <person name="Dubchak I."/>
            <person name="Pazour G.J."/>
            <person name="Ren Q."/>
            <person name="Paulsen I."/>
            <person name="Delwiche C."/>
            <person name="Schmutz J."/>
            <person name="Rokhsar D."/>
            <person name="Van de Peer Y."/>
            <person name="Moreau H."/>
            <person name="Grigoriev I.V."/>
        </authorList>
    </citation>
    <scope>NUCLEOTIDE SEQUENCE [LARGE SCALE GENOMIC DNA]</scope>
    <source>
        <strain evidence="2 3">CCE9901</strain>
    </source>
</reference>
<feature type="compositionally biased region" description="Basic and acidic residues" evidence="1">
    <location>
        <begin position="119"/>
        <end position="140"/>
    </location>
</feature>
<dbReference type="Proteomes" id="UP000001568">
    <property type="component" value="Chromosome 11"/>
</dbReference>
<feature type="region of interest" description="Disordered" evidence="1">
    <location>
        <begin position="1"/>
        <end position="154"/>
    </location>
</feature>
<keyword evidence="3" id="KW-1185">Reference proteome</keyword>
<feature type="compositionally biased region" description="Basic and acidic residues" evidence="1">
    <location>
        <begin position="28"/>
        <end position="37"/>
    </location>
</feature>
<gene>
    <name evidence="2" type="ORF">OSTLU_26359</name>
</gene>
<accession>A4S4C2</accession>
<feature type="compositionally biased region" description="Basic and acidic residues" evidence="1">
    <location>
        <begin position="1"/>
        <end position="17"/>
    </location>
</feature>
<organism evidence="2 3">
    <name type="scientific">Ostreococcus lucimarinus (strain CCE9901)</name>
    <dbReference type="NCBI Taxonomy" id="436017"/>
    <lineage>
        <taxon>Eukaryota</taxon>
        <taxon>Viridiplantae</taxon>
        <taxon>Chlorophyta</taxon>
        <taxon>Mamiellophyceae</taxon>
        <taxon>Mamiellales</taxon>
        <taxon>Bathycoccaceae</taxon>
        <taxon>Ostreococcus</taxon>
    </lineage>
</organism>
<feature type="compositionally biased region" description="Basic and acidic residues" evidence="1">
    <location>
        <begin position="321"/>
        <end position="330"/>
    </location>
</feature>
<dbReference type="Gramene" id="ABO98701">
    <property type="protein sequence ID" value="ABO98701"/>
    <property type="gene ID" value="OSTLU_26359"/>
</dbReference>
<dbReference type="GeneID" id="5004312"/>
<evidence type="ECO:0000256" key="1">
    <source>
        <dbReference type="SAM" id="MobiDB-lite"/>
    </source>
</evidence>
<evidence type="ECO:0000313" key="3">
    <source>
        <dbReference type="Proteomes" id="UP000001568"/>
    </source>
</evidence>
<sequence length="330" mass="34596">MAERARSRGETVRETRGGAKAAPPTASARREKFDPRAPPKILPSSALLAARNAPDESVSEKDARVVDTPGSDWLQSRGATAPMVLRRKPPPPVEDAESDERMDETESEDKARKKRGGRRVREREERRVLRSSKNDSDKTAASRMKNAPPPAANYNDWVGSQYGGGYGASVEGAVPAYGMAFADGSGLFPTFAAGYPAGYSGYYGYASAPPSATWTQEAASAASDASASAAASYPYQAPVTVPANAPFDINATGTYGAAADVSHLAERLGDLPSSLGAEFGSTEDLSSVANAPVAGGGHPRVQRHASRASGSGGRKNRSRRAPKDARNGEI</sequence>
<protein>
    <submittedName>
        <fullName evidence="2">Uncharacterized protein</fullName>
    </submittedName>
</protein>
<feature type="region of interest" description="Disordered" evidence="1">
    <location>
        <begin position="288"/>
        <end position="330"/>
    </location>
</feature>
<evidence type="ECO:0000313" key="2">
    <source>
        <dbReference type="EMBL" id="ABO98701.1"/>
    </source>
</evidence>
<dbReference type="RefSeq" id="XP_001420408.1">
    <property type="nucleotide sequence ID" value="XM_001420371.1"/>
</dbReference>
<feature type="compositionally biased region" description="Acidic residues" evidence="1">
    <location>
        <begin position="94"/>
        <end position="107"/>
    </location>
</feature>
<proteinExistence type="predicted"/>
<dbReference type="OrthoDB" id="10667118at2759"/>
<dbReference type="OMA" id="EYRLEHA"/>
<dbReference type="KEGG" id="olu:OSTLU_26359"/>
<dbReference type="EMBL" id="CP000591">
    <property type="protein sequence ID" value="ABO98701.1"/>
    <property type="molecule type" value="Genomic_DNA"/>
</dbReference>
<dbReference type="HOGENOM" id="CLU_843047_0_0_1"/>